<dbReference type="InterPro" id="IPR012910">
    <property type="entry name" value="Plug_dom"/>
</dbReference>
<dbReference type="GO" id="GO:0009279">
    <property type="term" value="C:cell outer membrane"/>
    <property type="evidence" value="ECO:0007669"/>
    <property type="project" value="UniProtKB-SubCell"/>
</dbReference>
<protein>
    <submittedName>
        <fullName evidence="19">TonB-dependent receptor</fullName>
    </submittedName>
</protein>
<feature type="signal peptide" evidence="16">
    <location>
        <begin position="1"/>
        <end position="21"/>
    </location>
</feature>
<comment type="subcellular location">
    <subcellularLocation>
        <location evidence="1 13">Cell outer membrane</location>
        <topology evidence="1 13">Multi-pass membrane protein</topology>
    </subcellularLocation>
</comment>
<keyword evidence="4 13" id="KW-1134">Transmembrane beta strand</keyword>
<dbReference type="Gene3D" id="2.170.130.10">
    <property type="entry name" value="TonB-dependent receptor, plug domain"/>
    <property type="match status" value="1"/>
</dbReference>
<dbReference type="AlphaFoldDB" id="A0A261UTQ8"/>
<evidence type="ECO:0000256" key="4">
    <source>
        <dbReference type="ARBA" id="ARBA00022452"/>
    </source>
</evidence>
<feature type="region of interest" description="Disordered" evidence="15">
    <location>
        <begin position="255"/>
        <end position="284"/>
    </location>
</feature>
<comment type="similarity">
    <text evidence="2 13 14">Belongs to the TonB-dependent receptor family.</text>
</comment>
<reference evidence="19 20" key="1">
    <citation type="submission" date="2017-05" db="EMBL/GenBank/DDBJ databases">
        <title>Complete and WGS of Bordetella genogroups.</title>
        <authorList>
            <person name="Spilker T."/>
            <person name="LiPuma J."/>
        </authorList>
    </citation>
    <scope>NUCLEOTIDE SEQUENCE [LARGE SCALE GENOMIC DNA]</scope>
    <source>
        <strain evidence="19 20">AU9919</strain>
    </source>
</reference>
<keyword evidence="8" id="KW-0406">Ion transport</keyword>
<evidence type="ECO:0000256" key="12">
    <source>
        <dbReference type="ARBA" id="ARBA00023237"/>
    </source>
</evidence>
<keyword evidence="5" id="KW-0410">Iron transport</keyword>
<keyword evidence="6 13" id="KW-0812">Transmembrane</keyword>
<gene>
    <name evidence="19" type="ORF">CAL20_03495</name>
</gene>
<organism evidence="19 20">
    <name type="scientific">Bordetella genomosp. 4</name>
    <dbReference type="NCBI Taxonomy" id="463044"/>
    <lineage>
        <taxon>Bacteria</taxon>
        <taxon>Pseudomonadati</taxon>
        <taxon>Pseudomonadota</taxon>
        <taxon>Betaproteobacteria</taxon>
        <taxon>Burkholderiales</taxon>
        <taxon>Alcaligenaceae</taxon>
        <taxon>Bordetella</taxon>
    </lineage>
</organism>
<evidence type="ECO:0000256" key="11">
    <source>
        <dbReference type="ARBA" id="ARBA00023170"/>
    </source>
</evidence>
<dbReference type="Gene3D" id="2.40.170.20">
    <property type="entry name" value="TonB-dependent receptor, beta-barrel domain"/>
    <property type="match status" value="1"/>
</dbReference>
<dbReference type="Pfam" id="PF00593">
    <property type="entry name" value="TonB_dep_Rec_b-barrel"/>
    <property type="match status" value="1"/>
</dbReference>
<evidence type="ECO:0000256" key="8">
    <source>
        <dbReference type="ARBA" id="ARBA00023065"/>
    </source>
</evidence>
<keyword evidence="10 13" id="KW-0472">Membrane</keyword>
<accession>A0A261UTQ8</accession>
<dbReference type="PANTHER" id="PTHR32552">
    <property type="entry name" value="FERRICHROME IRON RECEPTOR-RELATED"/>
    <property type="match status" value="1"/>
</dbReference>
<dbReference type="PROSITE" id="PS52016">
    <property type="entry name" value="TONB_DEPENDENT_REC_3"/>
    <property type="match status" value="1"/>
</dbReference>
<dbReference type="PANTHER" id="PTHR32552:SF81">
    <property type="entry name" value="TONB-DEPENDENT OUTER MEMBRANE RECEPTOR"/>
    <property type="match status" value="1"/>
</dbReference>
<dbReference type="EMBL" id="NEVQ01000003">
    <property type="protein sequence ID" value="OZI64722.1"/>
    <property type="molecule type" value="Genomic_DNA"/>
</dbReference>
<evidence type="ECO:0000313" key="19">
    <source>
        <dbReference type="EMBL" id="OZI64722.1"/>
    </source>
</evidence>
<evidence type="ECO:0000256" key="2">
    <source>
        <dbReference type="ARBA" id="ARBA00009810"/>
    </source>
</evidence>
<evidence type="ECO:0000259" key="17">
    <source>
        <dbReference type="Pfam" id="PF00593"/>
    </source>
</evidence>
<dbReference type="RefSeq" id="WP_094837188.1">
    <property type="nucleotide sequence ID" value="NZ_NEVQ01000003.1"/>
</dbReference>
<feature type="chain" id="PRO_5012198862" evidence="16">
    <location>
        <begin position="22"/>
        <end position="677"/>
    </location>
</feature>
<evidence type="ECO:0000256" key="5">
    <source>
        <dbReference type="ARBA" id="ARBA00022496"/>
    </source>
</evidence>
<dbReference type="SUPFAM" id="SSF56935">
    <property type="entry name" value="Porins"/>
    <property type="match status" value="1"/>
</dbReference>
<dbReference type="GO" id="GO:0006826">
    <property type="term" value="P:iron ion transport"/>
    <property type="evidence" value="ECO:0007669"/>
    <property type="project" value="UniProtKB-KW"/>
</dbReference>
<evidence type="ECO:0000256" key="7">
    <source>
        <dbReference type="ARBA" id="ARBA00023004"/>
    </source>
</evidence>
<proteinExistence type="inferred from homology"/>
<dbReference type="InterPro" id="IPR039426">
    <property type="entry name" value="TonB-dep_rcpt-like"/>
</dbReference>
<dbReference type="CDD" id="cd01347">
    <property type="entry name" value="ligand_gated_channel"/>
    <property type="match status" value="1"/>
</dbReference>
<evidence type="ECO:0000256" key="13">
    <source>
        <dbReference type="PROSITE-ProRule" id="PRU01360"/>
    </source>
</evidence>
<comment type="caution">
    <text evidence="19">The sequence shown here is derived from an EMBL/GenBank/DDBJ whole genome shotgun (WGS) entry which is preliminary data.</text>
</comment>
<evidence type="ECO:0000313" key="20">
    <source>
        <dbReference type="Proteomes" id="UP000216885"/>
    </source>
</evidence>
<evidence type="ECO:0000256" key="9">
    <source>
        <dbReference type="ARBA" id="ARBA00023077"/>
    </source>
</evidence>
<sequence length="677" mass="73451">MKSRPFRHAAGILICAVPALAAAQQSQQQTQTSTAAAAPELSTVTVTASRVPTEAREQPVQVSVLTQEQIRTSSAMTVQELLSTQAGVHAINSTGAAAQAQIDLRGFGIAGFSNTLILIDGVPQNNNDLSAPSLGTVPLDRIERIEIVRGSGSVQYGGGTTGGVINILTKRGNPDGQPVSASVTGTVGNYGLHQLDAAVSLQNEHVTVDVYGQTLRTDNYRDNNRESRDGGGIGLAFHHDDGQIRLYARTTTQKLGLPGPRRVDPATGLNEYEDDPRGTSTPDDYVNTQTDAFGLQIEQRLGTGTLYADLNQRDKSLTGFTGSSYGDTTREQDLDETTGSIRYQLPIAGKHALIVGADMLDSSLDASNLYSYSPTPDQWRAKQRQHGFFAEAQIQATDTTRITLGGRRQYANDQLETLSGYSGNSDETRHLGAWQLALRQELGAGFSAYGKVGRSFRFANSDELLYVATPLKPQTSVDKELGILWKSDTSSARLTWYRYDLTNEIQYNPITFSNVNLDPTRRQGVELEGHHDLTKTLSLDANVTWMQAEFRSGNAAGVDLAGNTVPLVPKWMANLGATWRPMDKLFISLSGQYVGKARMDNDQANEFDKQLDDYFLVNGKVGYAFTKNISGTLAVNNLFDKEYATYGIRSGSTGATGAYNLYPAAGRNVQASLTIRY</sequence>
<keyword evidence="9 14" id="KW-0798">TonB box</keyword>
<dbReference type="InterPro" id="IPR000531">
    <property type="entry name" value="Beta-barrel_TonB"/>
</dbReference>
<keyword evidence="7" id="KW-0408">Iron</keyword>
<keyword evidence="12 13" id="KW-0998">Cell outer membrane</keyword>
<evidence type="ECO:0000256" key="14">
    <source>
        <dbReference type="RuleBase" id="RU003357"/>
    </source>
</evidence>
<keyword evidence="3 13" id="KW-0813">Transport</keyword>
<evidence type="ECO:0000256" key="3">
    <source>
        <dbReference type="ARBA" id="ARBA00022448"/>
    </source>
</evidence>
<dbReference type="InterPro" id="IPR036942">
    <property type="entry name" value="Beta-barrel_TonB_sf"/>
</dbReference>
<feature type="domain" description="TonB-dependent receptor-like beta-barrel" evidence="17">
    <location>
        <begin position="247"/>
        <end position="638"/>
    </location>
</feature>
<dbReference type="Proteomes" id="UP000216885">
    <property type="component" value="Unassembled WGS sequence"/>
</dbReference>
<keyword evidence="16" id="KW-0732">Signal</keyword>
<name>A0A261UTQ8_9BORD</name>
<evidence type="ECO:0000256" key="16">
    <source>
        <dbReference type="SAM" id="SignalP"/>
    </source>
</evidence>
<feature type="domain" description="TonB-dependent receptor plug" evidence="18">
    <location>
        <begin position="55"/>
        <end position="164"/>
    </location>
</feature>
<dbReference type="InterPro" id="IPR037066">
    <property type="entry name" value="Plug_dom_sf"/>
</dbReference>
<evidence type="ECO:0000256" key="10">
    <source>
        <dbReference type="ARBA" id="ARBA00023136"/>
    </source>
</evidence>
<evidence type="ECO:0000256" key="1">
    <source>
        <dbReference type="ARBA" id="ARBA00004571"/>
    </source>
</evidence>
<evidence type="ECO:0000256" key="6">
    <source>
        <dbReference type="ARBA" id="ARBA00022692"/>
    </source>
</evidence>
<keyword evidence="20" id="KW-1185">Reference proteome</keyword>
<dbReference type="Pfam" id="PF07715">
    <property type="entry name" value="Plug"/>
    <property type="match status" value="1"/>
</dbReference>
<evidence type="ECO:0000256" key="15">
    <source>
        <dbReference type="SAM" id="MobiDB-lite"/>
    </source>
</evidence>
<evidence type="ECO:0000259" key="18">
    <source>
        <dbReference type="Pfam" id="PF07715"/>
    </source>
</evidence>
<keyword evidence="11 19" id="KW-0675">Receptor</keyword>